<proteinExistence type="predicted"/>
<accession>A0ACD1GGY9</accession>
<dbReference type="Proteomes" id="UP000249057">
    <property type="component" value="Unassembled WGS sequence"/>
</dbReference>
<gene>
    <name evidence="1" type="ORF">BO95DRAFT_440214</name>
</gene>
<dbReference type="EMBL" id="KZ825323">
    <property type="protein sequence ID" value="RAH48423.1"/>
    <property type="molecule type" value="Genomic_DNA"/>
</dbReference>
<name>A0ACD1GGY9_9EURO</name>
<organism evidence="1 2">
    <name type="scientific">Aspergillus brunneoviolaceus CBS 621.78</name>
    <dbReference type="NCBI Taxonomy" id="1450534"/>
    <lineage>
        <taxon>Eukaryota</taxon>
        <taxon>Fungi</taxon>
        <taxon>Dikarya</taxon>
        <taxon>Ascomycota</taxon>
        <taxon>Pezizomycotina</taxon>
        <taxon>Eurotiomycetes</taxon>
        <taxon>Eurotiomycetidae</taxon>
        <taxon>Eurotiales</taxon>
        <taxon>Aspergillaceae</taxon>
        <taxon>Aspergillus</taxon>
        <taxon>Aspergillus subgen. Circumdati</taxon>
    </lineage>
</organism>
<keyword evidence="2" id="KW-1185">Reference proteome</keyword>
<evidence type="ECO:0000313" key="2">
    <source>
        <dbReference type="Proteomes" id="UP000249057"/>
    </source>
</evidence>
<reference evidence="1" key="1">
    <citation type="submission" date="2018-02" db="EMBL/GenBank/DDBJ databases">
        <title>The genomes of Aspergillus section Nigri reveals drivers in fungal speciation.</title>
        <authorList>
            <consortium name="DOE Joint Genome Institute"/>
            <person name="Vesth T.C."/>
            <person name="Nybo J."/>
            <person name="Theobald S."/>
            <person name="Brandl J."/>
            <person name="Frisvad J.C."/>
            <person name="Nielsen K.F."/>
            <person name="Lyhne E.K."/>
            <person name="Kogle M.E."/>
            <person name="Kuo A."/>
            <person name="Riley R."/>
            <person name="Clum A."/>
            <person name="Nolan M."/>
            <person name="Lipzen A."/>
            <person name="Salamov A."/>
            <person name="Henrissat B."/>
            <person name="Wiebenga A."/>
            <person name="De vries R.P."/>
            <person name="Grigoriev I.V."/>
            <person name="Mortensen U.H."/>
            <person name="Andersen M.R."/>
            <person name="Baker S.E."/>
        </authorList>
    </citation>
    <scope>NUCLEOTIDE SEQUENCE</scope>
    <source>
        <strain evidence="1">CBS 621.78</strain>
    </source>
</reference>
<evidence type="ECO:0000313" key="1">
    <source>
        <dbReference type="EMBL" id="RAH48423.1"/>
    </source>
</evidence>
<sequence>MSGQAKLPIKLLSGFISNWLAYIAHCSAPAVDVKSPNSTEVPGQRLLHNPLNSPDTNCPLGSSFLETNTPACATIPSICYTVRSVECHPLTSSCKPKADKLPET</sequence>
<protein>
    <submittedName>
        <fullName evidence="1">Uncharacterized protein</fullName>
    </submittedName>
</protein>